<keyword evidence="3" id="KW-1185">Reference proteome</keyword>
<evidence type="ECO:0000256" key="1">
    <source>
        <dbReference type="SAM" id="MobiDB-lite"/>
    </source>
</evidence>
<name>A0A922CRQ1_MANSE</name>
<protein>
    <submittedName>
        <fullName evidence="2">Uncharacterized protein</fullName>
    </submittedName>
</protein>
<comment type="caution">
    <text evidence="2">The sequence shown here is derived from an EMBL/GenBank/DDBJ whole genome shotgun (WGS) entry which is preliminary data.</text>
</comment>
<sequence>MAYRRKDGSFAAEMDSEVEGD</sequence>
<dbReference type="EMBL" id="JH668498">
    <property type="protein sequence ID" value="KAG6455794.1"/>
    <property type="molecule type" value="Genomic_DNA"/>
</dbReference>
<organism evidence="2 3">
    <name type="scientific">Manduca sexta</name>
    <name type="common">Tobacco hawkmoth</name>
    <name type="synonym">Tobacco hornworm</name>
    <dbReference type="NCBI Taxonomy" id="7130"/>
    <lineage>
        <taxon>Eukaryota</taxon>
        <taxon>Metazoa</taxon>
        <taxon>Ecdysozoa</taxon>
        <taxon>Arthropoda</taxon>
        <taxon>Hexapoda</taxon>
        <taxon>Insecta</taxon>
        <taxon>Pterygota</taxon>
        <taxon>Neoptera</taxon>
        <taxon>Endopterygota</taxon>
        <taxon>Lepidoptera</taxon>
        <taxon>Glossata</taxon>
        <taxon>Ditrysia</taxon>
        <taxon>Bombycoidea</taxon>
        <taxon>Sphingidae</taxon>
        <taxon>Sphinginae</taxon>
        <taxon>Sphingini</taxon>
        <taxon>Manduca</taxon>
    </lineage>
</organism>
<feature type="non-terminal residue" evidence="2">
    <location>
        <position position="21"/>
    </location>
</feature>
<dbReference type="AlphaFoldDB" id="A0A922CRQ1"/>
<evidence type="ECO:0000313" key="2">
    <source>
        <dbReference type="EMBL" id="KAG6455794.1"/>
    </source>
</evidence>
<evidence type="ECO:0000313" key="3">
    <source>
        <dbReference type="Proteomes" id="UP000791440"/>
    </source>
</evidence>
<reference evidence="2" key="1">
    <citation type="journal article" date="2016" name="Insect Biochem. Mol. Biol.">
        <title>Multifaceted biological insights from a draft genome sequence of the tobacco hornworm moth, Manduca sexta.</title>
        <authorList>
            <person name="Kanost M.R."/>
            <person name="Arrese E.L."/>
            <person name="Cao X."/>
            <person name="Chen Y.R."/>
            <person name="Chellapilla S."/>
            <person name="Goldsmith M.R."/>
            <person name="Grosse-Wilde E."/>
            <person name="Heckel D.G."/>
            <person name="Herndon N."/>
            <person name="Jiang H."/>
            <person name="Papanicolaou A."/>
            <person name="Qu J."/>
            <person name="Soulages J.L."/>
            <person name="Vogel H."/>
            <person name="Walters J."/>
            <person name="Waterhouse R.M."/>
            <person name="Ahn S.J."/>
            <person name="Almeida F.C."/>
            <person name="An C."/>
            <person name="Aqrawi P."/>
            <person name="Bretschneider A."/>
            <person name="Bryant W.B."/>
            <person name="Bucks S."/>
            <person name="Chao H."/>
            <person name="Chevignon G."/>
            <person name="Christen J.M."/>
            <person name="Clarke D.F."/>
            <person name="Dittmer N.T."/>
            <person name="Ferguson L.C.F."/>
            <person name="Garavelou S."/>
            <person name="Gordon K.H.J."/>
            <person name="Gunaratna R.T."/>
            <person name="Han Y."/>
            <person name="Hauser F."/>
            <person name="He Y."/>
            <person name="Heidel-Fischer H."/>
            <person name="Hirsh A."/>
            <person name="Hu Y."/>
            <person name="Jiang H."/>
            <person name="Kalra D."/>
            <person name="Klinner C."/>
            <person name="Konig C."/>
            <person name="Kovar C."/>
            <person name="Kroll A.R."/>
            <person name="Kuwar S.S."/>
            <person name="Lee S.L."/>
            <person name="Lehman R."/>
            <person name="Li K."/>
            <person name="Li Z."/>
            <person name="Liang H."/>
            <person name="Lovelace S."/>
            <person name="Lu Z."/>
            <person name="Mansfield J.H."/>
            <person name="McCulloch K.J."/>
            <person name="Mathew T."/>
            <person name="Morton B."/>
            <person name="Muzny D.M."/>
            <person name="Neunemann D."/>
            <person name="Ongeri F."/>
            <person name="Pauchet Y."/>
            <person name="Pu L.L."/>
            <person name="Pyrousis I."/>
            <person name="Rao X.J."/>
            <person name="Redding A."/>
            <person name="Roesel C."/>
            <person name="Sanchez-Gracia A."/>
            <person name="Schaack S."/>
            <person name="Shukla A."/>
            <person name="Tetreau G."/>
            <person name="Wang Y."/>
            <person name="Xiong G.H."/>
            <person name="Traut W."/>
            <person name="Walsh T.K."/>
            <person name="Worley K.C."/>
            <person name="Wu D."/>
            <person name="Wu W."/>
            <person name="Wu Y.Q."/>
            <person name="Zhang X."/>
            <person name="Zou Z."/>
            <person name="Zucker H."/>
            <person name="Briscoe A.D."/>
            <person name="Burmester T."/>
            <person name="Clem R.J."/>
            <person name="Feyereisen R."/>
            <person name="Grimmelikhuijzen C.J.P."/>
            <person name="Hamodrakas S.J."/>
            <person name="Hansson B.S."/>
            <person name="Huguet E."/>
            <person name="Jermiin L.S."/>
            <person name="Lan Q."/>
            <person name="Lehman H.K."/>
            <person name="Lorenzen M."/>
            <person name="Merzendorfer H."/>
            <person name="Michalopoulos I."/>
            <person name="Morton D.B."/>
            <person name="Muthukrishnan S."/>
            <person name="Oakeshott J.G."/>
            <person name="Palmer W."/>
            <person name="Park Y."/>
            <person name="Passarelli A.L."/>
            <person name="Rozas J."/>
            <person name="Schwartz L.M."/>
            <person name="Smith W."/>
            <person name="Southgate A."/>
            <person name="Vilcinskas A."/>
            <person name="Vogt R."/>
            <person name="Wang P."/>
            <person name="Werren J."/>
            <person name="Yu X.Q."/>
            <person name="Zhou J.J."/>
            <person name="Brown S.J."/>
            <person name="Scherer S.E."/>
            <person name="Richards S."/>
            <person name="Blissard G.W."/>
        </authorList>
    </citation>
    <scope>NUCLEOTIDE SEQUENCE</scope>
</reference>
<reference evidence="2" key="2">
    <citation type="submission" date="2020-12" db="EMBL/GenBank/DDBJ databases">
        <authorList>
            <person name="Kanost M."/>
        </authorList>
    </citation>
    <scope>NUCLEOTIDE SEQUENCE</scope>
</reference>
<dbReference type="Proteomes" id="UP000791440">
    <property type="component" value="Unassembled WGS sequence"/>
</dbReference>
<accession>A0A922CRQ1</accession>
<proteinExistence type="predicted"/>
<gene>
    <name evidence="2" type="ORF">O3G_MSEX009390</name>
</gene>
<feature type="region of interest" description="Disordered" evidence="1">
    <location>
        <begin position="1"/>
        <end position="21"/>
    </location>
</feature>